<dbReference type="InterPro" id="IPR013011">
    <property type="entry name" value="PTS_EIIB_2"/>
</dbReference>
<dbReference type="Pfam" id="PF05043">
    <property type="entry name" value="Mga"/>
    <property type="match status" value="1"/>
</dbReference>
<dbReference type="GO" id="GO:0008982">
    <property type="term" value="F:protein-N(PI)-phosphohistidine-sugar phosphotransferase activity"/>
    <property type="evidence" value="ECO:0007669"/>
    <property type="project" value="InterPro"/>
</dbReference>
<feature type="domain" description="PTS EIIA type-2" evidence="6">
    <location>
        <begin position="499"/>
        <end position="638"/>
    </location>
</feature>
<dbReference type="Gene3D" id="1.10.1790.10">
    <property type="entry name" value="PRD domain"/>
    <property type="match status" value="1"/>
</dbReference>
<dbReference type="EC" id="2.7.1.-" evidence="10"/>
<dbReference type="Gene3D" id="1.10.10.10">
    <property type="entry name" value="Winged helix-like DNA-binding domain superfamily/Winged helix DNA-binding domain"/>
    <property type="match status" value="1"/>
</dbReference>
<dbReference type="SUPFAM" id="SSF46785">
    <property type="entry name" value="Winged helix' DNA-binding domain"/>
    <property type="match status" value="1"/>
</dbReference>
<dbReference type="Pfam" id="PF00359">
    <property type="entry name" value="PTS_EIIA_2"/>
    <property type="match status" value="1"/>
</dbReference>
<dbReference type="PANTHER" id="PTHR30185:SF9">
    <property type="entry name" value="MANNITOL-SPECIFIC PHOSPHOTRANSFERASE ENZYME IIA COMPONENT"/>
    <property type="match status" value="1"/>
</dbReference>
<evidence type="ECO:0000256" key="5">
    <source>
        <dbReference type="ARBA" id="ARBA00023163"/>
    </source>
</evidence>
<dbReference type="Proteomes" id="UP000878956">
    <property type="component" value="Unassembled WGS sequence"/>
</dbReference>
<dbReference type="GO" id="GO:0009401">
    <property type="term" value="P:phosphoenolpyruvate-dependent sugar phosphotransferase system"/>
    <property type="evidence" value="ECO:0007669"/>
    <property type="project" value="InterPro"/>
</dbReference>
<dbReference type="InterPro" id="IPR002178">
    <property type="entry name" value="PTS_EIIA_type-2_dom"/>
</dbReference>
<dbReference type="PROSITE" id="PS51099">
    <property type="entry name" value="PTS_EIIB_TYPE_2"/>
    <property type="match status" value="1"/>
</dbReference>
<dbReference type="InterPro" id="IPR036390">
    <property type="entry name" value="WH_DNA-bd_sf"/>
</dbReference>
<evidence type="ECO:0000259" key="6">
    <source>
        <dbReference type="PROSITE" id="PS51094"/>
    </source>
</evidence>
<evidence type="ECO:0000259" key="8">
    <source>
        <dbReference type="PROSITE" id="PS51372"/>
    </source>
</evidence>
<dbReference type="InterPro" id="IPR036095">
    <property type="entry name" value="PTS_EIIB-like_sf"/>
</dbReference>
<dbReference type="PANTHER" id="PTHR30185">
    <property type="entry name" value="CRYPTIC BETA-GLUCOSIDE BGL OPERON ANTITERMINATOR"/>
    <property type="match status" value="1"/>
</dbReference>
<evidence type="ECO:0000256" key="4">
    <source>
        <dbReference type="ARBA" id="ARBA00023159"/>
    </source>
</evidence>
<dbReference type="Pfam" id="PF00874">
    <property type="entry name" value="PRD"/>
    <property type="match status" value="1"/>
</dbReference>
<feature type="domain" description="PRD" evidence="8">
    <location>
        <begin position="253"/>
        <end position="361"/>
    </location>
</feature>
<protein>
    <submittedName>
        <fullName evidence="10">Mannitol-specific cryptic phosphotransferase enzyme IIA component</fullName>
        <ecNumber evidence="10">2.7.1.-</ecNumber>
    </submittedName>
    <submittedName>
        <fullName evidence="9">Transcription antiterminator</fullName>
    </submittedName>
</protein>
<dbReference type="InterPro" id="IPR016152">
    <property type="entry name" value="PTrfase/Anion_transptr"/>
</dbReference>
<dbReference type="SUPFAM" id="SSF63520">
    <property type="entry name" value="PTS-regulatory domain, PRD"/>
    <property type="match status" value="1"/>
</dbReference>
<dbReference type="InterPro" id="IPR036634">
    <property type="entry name" value="PRD_sf"/>
</dbReference>
<reference evidence="9" key="3">
    <citation type="submission" date="2021-06" db="EMBL/GenBank/DDBJ databases">
        <authorList>
            <consortium name="NCBI Pathogen Detection Project"/>
        </authorList>
    </citation>
    <scope>NUCLEOTIDE SEQUENCE</scope>
    <source>
        <strain evidence="9">HN1000</strain>
    </source>
</reference>
<feature type="domain" description="PTS EIIB type-2" evidence="7">
    <location>
        <begin position="366"/>
        <end position="453"/>
    </location>
</feature>
<keyword evidence="5" id="KW-0804">Transcription</keyword>
<dbReference type="RefSeq" id="WP_021364667.1">
    <property type="nucleotide sequence ID" value="NZ_AP031492.1"/>
</dbReference>
<comment type="caution">
    <text evidence="10">The sequence shown here is derived from an EMBL/GenBank/DDBJ whole genome shotgun (WGS) entry which is preliminary data.</text>
</comment>
<gene>
    <name evidence="10" type="primary">cmtB</name>
    <name evidence="9" type="ORF">KRM00_003688</name>
    <name evidence="10" type="ORF">SAMEA3375112_01764</name>
</gene>
<dbReference type="AlphaFoldDB" id="A0A9X8WQD0"/>
<keyword evidence="2" id="KW-0677">Repeat</keyword>
<evidence type="ECO:0000313" key="11">
    <source>
        <dbReference type="Proteomes" id="UP000189137"/>
    </source>
</evidence>
<dbReference type="EMBL" id="FUPS01000005">
    <property type="protein sequence ID" value="SJS30714.1"/>
    <property type="molecule type" value="Genomic_DNA"/>
</dbReference>
<dbReference type="GO" id="GO:0006355">
    <property type="term" value="P:regulation of DNA-templated transcription"/>
    <property type="evidence" value="ECO:0007669"/>
    <property type="project" value="InterPro"/>
</dbReference>
<accession>A0A9X8WQD0</accession>
<evidence type="ECO:0000313" key="10">
    <source>
        <dbReference type="EMBL" id="SJS30714.1"/>
    </source>
</evidence>
<dbReference type="InterPro" id="IPR007737">
    <property type="entry name" value="Mga_HTH"/>
</dbReference>
<sequence length="639" mass="74059">MKERAKKILDFIIKNNNVTSQELQEKFNVSKRTIYYDILAINEQLGKSGNIKNVKHKFIFEGNLCDARKIISTEEDKFLDSDYRKTFILNKILLGEKISIEKLTNEMLLSKNTVVQTITDVKKYLQTMGLRLEYKGKYKIIGDEYVIRELFLIIVQENVLEINSISEEVSSFDTKGHIKLTDYSLLNLTKFVEFLNKRIRDGKTLYSYKYLNEAKKISYFSNCKELLCEEANENEQAYICTYISSLPSLNSEVKEDVVEEYVDKLIDKFEVNTAIKLESKHEFKKNILRHLHSSYNRIRFKFPIRNPMLDETKYKHESLYKIIKSIIENEEEFPVFEGIREEEIGFIAAYFGGYLRGSRDNGLRRNKVLLVCPNGLMVSKSLEIQLYKYIPTIEIVGIVSIKQLKEVNVYYDYIITTIDIQNVNNVIVVNPLLTSSDVQLLMNKLISVKENEKYFNLELIIQAIRKNGVINNEEALKADLLNIIHKIDEGEMYQPMLKELINAERVNIIKNVRDWKEAIKIASKPLLEDNSIEELYIENMIKSVEKYGPYIVLADRFALPHASSKEGVNKLAMSLLIVEDEVDLLGKPVNIFMVLAAVDNTTHIRALASLSEMMYEEENVKLIINGDKSSIIELINKQN</sequence>
<dbReference type="SUPFAM" id="SSF55804">
    <property type="entry name" value="Phoshotransferase/anion transport protein"/>
    <property type="match status" value="1"/>
</dbReference>
<evidence type="ECO:0000313" key="9">
    <source>
        <dbReference type="EMBL" id="HBH1544144.1"/>
    </source>
</evidence>
<keyword evidence="1 10" id="KW-0808">Transferase</keyword>
<dbReference type="InterPro" id="IPR013196">
    <property type="entry name" value="HTH_11"/>
</dbReference>
<dbReference type="Proteomes" id="UP000189137">
    <property type="component" value="Unassembled WGS sequence"/>
</dbReference>
<reference evidence="9" key="2">
    <citation type="journal article" date="2018" name="Genome Biol.">
        <title>SKESA: strategic k-mer extension for scrupulous assemblies.</title>
        <authorList>
            <person name="Souvorov A."/>
            <person name="Agarwala R."/>
            <person name="Lipman D.J."/>
        </authorList>
    </citation>
    <scope>NUCLEOTIDE SEQUENCE</scope>
    <source>
        <strain evidence="9">HN1000</strain>
    </source>
</reference>
<dbReference type="InterPro" id="IPR050661">
    <property type="entry name" value="BglG_antiterminators"/>
</dbReference>
<dbReference type="PROSITE" id="PS51372">
    <property type="entry name" value="PRD_2"/>
    <property type="match status" value="1"/>
</dbReference>
<dbReference type="Gene3D" id="3.40.930.10">
    <property type="entry name" value="Mannitol-specific EII, Chain A"/>
    <property type="match status" value="1"/>
</dbReference>
<name>A0A9X8WQD0_CLODI</name>
<dbReference type="Pfam" id="PF08279">
    <property type="entry name" value="HTH_11"/>
    <property type="match status" value="1"/>
</dbReference>
<proteinExistence type="predicted"/>
<evidence type="ECO:0000259" key="7">
    <source>
        <dbReference type="PROSITE" id="PS51099"/>
    </source>
</evidence>
<evidence type="ECO:0000256" key="3">
    <source>
        <dbReference type="ARBA" id="ARBA00023015"/>
    </source>
</evidence>
<reference evidence="10 11" key="1">
    <citation type="submission" date="2017-02" db="EMBL/GenBank/DDBJ databases">
        <authorList>
            <consortium name="Pathogen Informatics"/>
        </authorList>
    </citation>
    <scope>NUCLEOTIDE SEQUENCE [LARGE SCALE GENOMIC DNA]</scope>
    <source>
        <strain evidence="10 11">VRECD0157</strain>
    </source>
</reference>
<dbReference type="EMBL" id="DAEPXK010000062">
    <property type="protein sequence ID" value="HBH1544144.1"/>
    <property type="molecule type" value="Genomic_DNA"/>
</dbReference>
<dbReference type="SUPFAM" id="SSF52794">
    <property type="entry name" value="PTS system IIB component-like"/>
    <property type="match status" value="1"/>
</dbReference>
<dbReference type="CDD" id="cd05568">
    <property type="entry name" value="PTS_IIB_bgl_like"/>
    <property type="match status" value="1"/>
</dbReference>
<evidence type="ECO:0000256" key="1">
    <source>
        <dbReference type="ARBA" id="ARBA00022679"/>
    </source>
</evidence>
<organism evidence="10 11">
    <name type="scientific">Clostridioides difficile</name>
    <name type="common">Peptoclostridium difficile</name>
    <dbReference type="NCBI Taxonomy" id="1496"/>
    <lineage>
        <taxon>Bacteria</taxon>
        <taxon>Bacillati</taxon>
        <taxon>Bacillota</taxon>
        <taxon>Clostridia</taxon>
        <taxon>Peptostreptococcales</taxon>
        <taxon>Peptostreptococcaceae</taxon>
        <taxon>Clostridioides</taxon>
    </lineage>
</organism>
<dbReference type="PROSITE" id="PS51094">
    <property type="entry name" value="PTS_EIIA_TYPE_2"/>
    <property type="match status" value="1"/>
</dbReference>
<dbReference type="InterPro" id="IPR011608">
    <property type="entry name" value="PRD"/>
</dbReference>
<dbReference type="InterPro" id="IPR036388">
    <property type="entry name" value="WH-like_DNA-bd_sf"/>
</dbReference>
<keyword evidence="4" id="KW-0010">Activator</keyword>
<keyword evidence="3" id="KW-0805">Transcription regulation</keyword>
<evidence type="ECO:0000256" key="2">
    <source>
        <dbReference type="ARBA" id="ARBA00022737"/>
    </source>
</evidence>